<evidence type="ECO:0000313" key="3">
    <source>
        <dbReference type="EMBL" id="QNL45660.1"/>
    </source>
</evidence>
<proteinExistence type="predicted"/>
<feature type="transmembrane region" description="Helical" evidence="2">
    <location>
        <begin position="218"/>
        <end position="235"/>
    </location>
</feature>
<evidence type="ECO:0000313" key="4">
    <source>
        <dbReference type="Proteomes" id="UP000515960"/>
    </source>
</evidence>
<accession>A0A7G9B7X9</accession>
<keyword evidence="2" id="KW-0472">Membrane</keyword>
<dbReference type="AlphaFoldDB" id="A0A7G9B7X9"/>
<reference evidence="3 4" key="1">
    <citation type="submission" date="2020-08" db="EMBL/GenBank/DDBJ databases">
        <authorList>
            <person name="Liu C."/>
            <person name="Sun Q."/>
        </authorList>
    </citation>
    <scope>NUCLEOTIDE SEQUENCE [LARGE SCALE GENOMIC DNA]</scope>
    <source>
        <strain evidence="3 4">NSJ-62</strain>
    </source>
</reference>
<evidence type="ECO:0000256" key="1">
    <source>
        <dbReference type="SAM" id="MobiDB-lite"/>
    </source>
</evidence>
<dbReference type="Proteomes" id="UP000515960">
    <property type="component" value="Chromosome"/>
</dbReference>
<keyword evidence="4" id="KW-1185">Reference proteome</keyword>
<feature type="transmembrane region" description="Helical" evidence="2">
    <location>
        <begin position="113"/>
        <end position="134"/>
    </location>
</feature>
<dbReference type="EMBL" id="CP060490">
    <property type="protein sequence ID" value="QNL45660.1"/>
    <property type="molecule type" value="Genomic_DNA"/>
</dbReference>
<feature type="transmembrane region" description="Helical" evidence="2">
    <location>
        <begin position="85"/>
        <end position="107"/>
    </location>
</feature>
<keyword evidence="2" id="KW-0812">Transmembrane</keyword>
<feature type="region of interest" description="Disordered" evidence="1">
    <location>
        <begin position="1"/>
        <end position="21"/>
    </location>
</feature>
<keyword evidence="2" id="KW-1133">Transmembrane helix</keyword>
<dbReference type="RefSeq" id="WP_187334088.1">
    <property type="nucleotide sequence ID" value="NZ_CP060490.1"/>
</dbReference>
<feature type="compositionally biased region" description="Basic and acidic residues" evidence="1">
    <location>
        <begin position="1"/>
        <end position="11"/>
    </location>
</feature>
<gene>
    <name evidence="3" type="ORF">H8790_06575</name>
</gene>
<name>A0A7G9B7X9_9FIRM</name>
<sequence>MNEWEKFDRSLSESLENLPPPEETVQEITPWRSAIDRIVAGLLLTSITLNFFKLQYILPAVGAMQLYLGFRTLRGNNKWFRISSYLALCKVILVYAGSVLCATPYAASNLVGTVHGAAGAAATFLLFFCFRRALREAFHAVGKEPEDDPLLGAMIWYAIILILAIWLPNIGLLGGAIVLVAYVLIIRQLSRVSDELDVCGYSVQASPVRLSTGLLQRWYYLSLLILVVGCTLYFNHVPVEKQPFTAPTDAEENLLQIGFPSDLLERLDAEERQRLDGADWCFAARDQEDGGDREKTKLRFDTVIVRTGDLTYRIYSFFTLEEATLRSSWQNIANLNPDYQPDIHPSSYPSDFSCRILWTSGGEPYYGDVKVDSRTYYDFFGGSHALPTARFSYPFFSEDRCGYMAYNLTVPAEWTVFWTGFCYDMPVYTNLFPYSADPASHWNSDWYGGSYTDVRLNESEPA</sequence>
<dbReference type="KEGG" id="ohi:H8790_06575"/>
<protein>
    <submittedName>
        <fullName evidence="3">Uncharacterized protein</fullName>
    </submittedName>
</protein>
<organism evidence="3 4">
    <name type="scientific">Oscillibacter hominis</name>
    <dbReference type="NCBI Taxonomy" id="2763056"/>
    <lineage>
        <taxon>Bacteria</taxon>
        <taxon>Bacillati</taxon>
        <taxon>Bacillota</taxon>
        <taxon>Clostridia</taxon>
        <taxon>Eubacteriales</taxon>
        <taxon>Oscillospiraceae</taxon>
        <taxon>Oscillibacter</taxon>
    </lineage>
</organism>
<feature type="transmembrane region" description="Helical" evidence="2">
    <location>
        <begin position="155"/>
        <end position="185"/>
    </location>
</feature>
<evidence type="ECO:0000256" key="2">
    <source>
        <dbReference type="SAM" id="Phobius"/>
    </source>
</evidence>